<dbReference type="Gene3D" id="3.40.50.1970">
    <property type="match status" value="1"/>
</dbReference>
<dbReference type="InterPro" id="IPR056798">
    <property type="entry name" value="ADH_Fe_C"/>
</dbReference>
<organism evidence="6 7">
    <name type="scientific">Paenibacillus chungangensis</name>
    <dbReference type="NCBI Taxonomy" id="696535"/>
    <lineage>
        <taxon>Bacteria</taxon>
        <taxon>Bacillati</taxon>
        <taxon>Bacillota</taxon>
        <taxon>Bacilli</taxon>
        <taxon>Bacillales</taxon>
        <taxon>Paenibacillaceae</taxon>
        <taxon>Paenibacillus</taxon>
    </lineage>
</organism>
<evidence type="ECO:0000313" key="7">
    <source>
        <dbReference type="Proteomes" id="UP001596989"/>
    </source>
</evidence>
<dbReference type="SUPFAM" id="SSF56796">
    <property type="entry name" value="Dehydroquinate synthase-like"/>
    <property type="match status" value="1"/>
</dbReference>
<evidence type="ECO:0000259" key="4">
    <source>
        <dbReference type="Pfam" id="PF00465"/>
    </source>
</evidence>
<reference evidence="7" key="1">
    <citation type="journal article" date="2019" name="Int. J. Syst. Evol. Microbiol.">
        <title>The Global Catalogue of Microorganisms (GCM) 10K type strain sequencing project: providing services to taxonomists for standard genome sequencing and annotation.</title>
        <authorList>
            <consortium name="The Broad Institute Genomics Platform"/>
            <consortium name="The Broad Institute Genome Sequencing Center for Infectious Disease"/>
            <person name="Wu L."/>
            <person name="Ma J."/>
        </authorList>
    </citation>
    <scope>NUCLEOTIDE SEQUENCE [LARGE SCALE GENOMIC DNA]</scope>
    <source>
        <strain evidence="7">CCUG 59129</strain>
    </source>
</reference>
<dbReference type="PROSITE" id="PS00913">
    <property type="entry name" value="ADH_IRON_1"/>
    <property type="match status" value="1"/>
</dbReference>
<dbReference type="EC" id="1.1.1.-" evidence="6"/>
<name>A0ABW3HQW2_9BACL</name>
<dbReference type="Pfam" id="PF00465">
    <property type="entry name" value="Fe-ADH"/>
    <property type="match status" value="1"/>
</dbReference>
<sequence>MVDHQIIFPPKSHIGRGAIRKLEQEIADLAPAHVLLITDPVLVKLGVAEQIAQPLREAGVNITLFSDVTPEPELALAERLVEVTKRTRCDMVVGLGGGSALDLAKVAAVLAVHEGAVADYLNLSGERVITDKGLPKALIPTTAGTGSEVTDIAVLSLGHTKDVIAHRCLLADIAIVDPELTLTVPPRVTAATGMDALTHAIESYLSVNASPVTDGLALHAVKLAGRSLVQAVADGSIISAREDMSAASYMAGLAFFNAGVAGVHALAYPLGGQFHLPHGEANAVLLPHVMERIRGGCADRMKDLLEALGYDVRGIEAEEASVRLVEQLRHFIALTGLPASLQEYGIPESAIPVLAEDAATQTRLLSRSPVKLDYAAIEAIYRSAWK</sequence>
<dbReference type="EMBL" id="JBHTJZ010000011">
    <property type="protein sequence ID" value="MFD0959871.1"/>
    <property type="molecule type" value="Genomic_DNA"/>
</dbReference>
<proteinExistence type="inferred from homology"/>
<dbReference type="CDD" id="cd08551">
    <property type="entry name" value="Fe-ADH"/>
    <property type="match status" value="1"/>
</dbReference>
<feature type="domain" description="Fe-containing alcohol dehydrogenase-like C-terminal" evidence="5">
    <location>
        <begin position="189"/>
        <end position="385"/>
    </location>
</feature>
<evidence type="ECO:0000259" key="5">
    <source>
        <dbReference type="Pfam" id="PF25137"/>
    </source>
</evidence>
<dbReference type="InterPro" id="IPR018211">
    <property type="entry name" value="ADH_Fe_CS"/>
</dbReference>
<comment type="similarity">
    <text evidence="1">Belongs to the iron-containing alcohol dehydrogenase family.</text>
</comment>
<evidence type="ECO:0000313" key="6">
    <source>
        <dbReference type="EMBL" id="MFD0959871.1"/>
    </source>
</evidence>
<dbReference type="InterPro" id="IPR001670">
    <property type="entry name" value="ADH_Fe/GldA"/>
</dbReference>
<keyword evidence="7" id="KW-1185">Reference proteome</keyword>
<dbReference type="RefSeq" id="WP_377564155.1">
    <property type="nucleotide sequence ID" value="NZ_JBHTJZ010000011.1"/>
</dbReference>
<evidence type="ECO:0000256" key="3">
    <source>
        <dbReference type="ARBA" id="ARBA00023027"/>
    </source>
</evidence>
<feature type="domain" description="Alcohol dehydrogenase iron-type/glycerol dehydrogenase GldA" evidence="4">
    <location>
        <begin position="9"/>
        <end position="178"/>
    </location>
</feature>
<dbReference type="Gene3D" id="1.20.1090.10">
    <property type="entry name" value="Dehydroquinate synthase-like - alpha domain"/>
    <property type="match status" value="1"/>
</dbReference>
<dbReference type="Proteomes" id="UP001596989">
    <property type="component" value="Unassembled WGS sequence"/>
</dbReference>
<evidence type="ECO:0000256" key="2">
    <source>
        <dbReference type="ARBA" id="ARBA00023002"/>
    </source>
</evidence>
<protein>
    <submittedName>
        <fullName evidence="6">Iron-containing alcohol dehydrogenase</fullName>
        <ecNumber evidence="6">1.1.1.-</ecNumber>
    </submittedName>
</protein>
<keyword evidence="2 6" id="KW-0560">Oxidoreductase</keyword>
<dbReference type="GO" id="GO:0016491">
    <property type="term" value="F:oxidoreductase activity"/>
    <property type="evidence" value="ECO:0007669"/>
    <property type="project" value="UniProtKB-KW"/>
</dbReference>
<dbReference type="InterPro" id="IPR039697">
    <property type="entry name" value="Alcohol_dehydrogenase_Fe"/>
</dbReference>
<comment type="caution">
    <text evidence="6">The sequence shown here is derived from an EMBL/GenBank/DDBJ whole genome shotgun (WGS) entry which is preliminary data.</text>
</comment>
<dbReference type="PANTHER" id="PTHR11496">
    <property type="entry name" value="ALCOHOL DEHYDROGENASE"/>
    <property type="match status" value="1"/>
</dbReference>
<dbReference type="Pfam" id="PF25137">
    <property type="entry name" value="ADH_Fe_C"/>
    <property type="match status" value="1"/>
</dbReference>
<accession>A0ABW3HQW2</accession>
<evidence type="ECO:0000256" key="1">
    <source>
        <dbReference type="ARBA" id="ARBA00007358"/>
    </source>
</evidence>
<gene>
    <name evidence="6" type="ORF">ACFQ2I_10755</name>
</gene>
<dbReference type="PANTHER" id="PTHR11496:SF102">
    <property type="entry name" value="ALCOHOL DEHYDROGENASE 4"/>
    <property type="match status" value="1"/>
</dbReference>
<keyword evidence="3" id="KW-0520">NAD</keyword>